<reference evidence="1 2" key="1">
    <citation type="journal article" date="2015" name="Genome Announc.">
        <title>Expanding the biotechnology potential of lactobacilli through comparative genomics of 213 strains and associated genera.</title>
        <authorList>
            <person name="Sun Z."/>
            <person name="Harris H.M."/>
            <person name="McCann A."/>
            <person name="Guo C."/>
            <person name="Argimon S."/>
            <person name="Zhang W."/>
            <person name="Yang X."/>
            <person name="Jeffery I.B."/>
            <person name="Cooney J.C."/>
            <person name="Kagawa T.F."/>
            <person name="Liu W."/>
            <person name="Song Y."/>
            <person name="Salvetti E."/>
            <person name="Wrobel A."/>
            <person name="Rasinkangas P."/>
            <person name="Parkhill J."/>
            <person name="Rea M.C."/>
            <person name="O'Sullivan O."/>
            <person name="Ritari J."/>
            <person name="Douillard F.P."/>
            <person name="Paul Ross R."/>
            <person name="Yang R."/>
            <person name="Briner A.E."/>
            <person name="Felis G.E."/>
            <person name="de Vos W.M."/>
            <person name="Barrangou R."/>
            <person name="Klaenhammer T.R."/>
            <person name="Caufield P.W."/>
            <person name="Cui Y."/>
            <person name="Zhang H."/>
            <person name="O'Toole P.W."/>
        </authorList>
    </citation>
    <scope>NUCLEOTIDE SEQUENCE [LARGE SCALE GENOMIC DNA]</scope>
    <source>
        <strain evidence="1 2">DSM 21116</strain>
    </source>
</reference>
<dbReference type="EMBL" id="AYZE01000014">
    <property type="protein sequence ID" value="KRM90801.1"/>
    <property type="molecule type" value="Genomic_DNA"/>
</dbReference>
<dbReference type="SUPFAM" id="SSF56784">
    <property type="entry name" value="HAD-like"/>
    <property type="match status" value="1"/>
</dbReference>
<proteinExistence type="predicted"/>
<dbReference type="PANTHER" id="PTHR47478">
    <property type="match status" value="1"/>
</dbReference>
<dbReference type="SFLD" id="SFLDG01129">
    <property type="entry name" value="C1.5:_HAD__Beta-PGM__Phosphata"/>
    <property type="match status" value="1"/>
</dbReference>
<dbReference type="Gene3D" id="3.40.50.1000">
    <property type="entry name" value="HAD superfamily/HAD-like"/>
    <property type="match status" value="1"/>
</dbReference>
<dbReference type="InterPro" id="IPR011951">
    <property type="entry name" value="HAD-SF_hydro_IA_YjjG/PynA"/>
</dbReference>
<dbReference type="InterPro" id="IPR006439">
    <property type="entry name" value="HAD-SF_hydro_IA"/>
</dbReference>
<evidence type="ECO:0000313" key="2">
    <source>
        <dbReference type="Proteomes" id="UP000051131"/>
    </source>
</evidence>
<comment type="caution">
    <text evidence="1">The sequence shown here is derived from an EMBL/GenBank/DDBJ whole genome shotgun (WGS) entry which is preliminary data.</text>
</comment>
<dbReference type="GO" id="GO:0008253">
    <property type="term" value="F:5'-nucleotidase activity"/>
    <property type="evidence" value="ECO:0007669"/>
    <property type="project" value="InterPro"/>
</dbReference>
<gene>
    <name evidence="1" type="ORF">FC80_GL000793</name>
</gene>
<dbReference type="InterPro" id="IPR036412">
    <property type="entry name" value="HAD-like_sf"/>
</dbReference>
<dbReference type="InterPro" id="IPR052550">
    <property type="entry name" value="Pyrimidine_5'-ntase_YjjG"/>
</dbReference>
<dbReference type="PANTHER" id="PTHR47478:SF1">
    <property type="entry name" value="PYRIMIDINE 5'-NUCLEOTIDASE YJJG"/>
    <property type="match status" value="1"/>
</dbReference>
<keyword evidence="1" id="KW-0378">Hydrolase</keyword>
<dbReference type="NCBIfam" id="TIGR02254">
    <property type="entry name" value="YjjG_YfnB"/>
    <property type="match status" value="1"/>
</dbReference>
<dbReference type="InterPro" id="IPR023214">
    <property type="entry name" value="HAD_sf"/>
</dbReference>
<dbReference type="PRINTS" id="PR00413">
    <property type="entry name" value="HADHALOGNASE"/>
</dbReference>
<dbReference type="STRING" id="1423729.FC80_GL000793"/>
<keyword evidence="2" id="KW-1185">Reference proteome</keyword>
<dbReference type="NCBIfam" id="TIGR01549">
    <property type="entry name" value="HAD-SF-IA-v1"/>
    <property type="match status" value="1"/>
</dbReference>
<dbReference type="Gene3D" id="1.10.150.240">
    <property type="entry name" value="Putative phosphatase, domain 2"/>
    <property type="match status" value="1"/>
</dbReference>
<dbReference type="CDD" id="cd04305">
    <property type="entry name" value="HAD_Neu5Ac-Pase_like"/>
    <property type="match status" value="1"/>
</dbReference>
<protein>
    <submittedName>
        <fullName evidence="1">HAD superfamily hydrolase</fullName>
    </submittedName>
</protein>
<evidence type="ECO:0000313" key="1">
    <source>
        <dbReference type="EMBL" id="KRM90801.1"/>
    </source>
</evidence>
<dbReference type="PATRIC" id="fig|1423729.3.peg.801"/>
<dbReference type="SFLD" id="SFLDS00003">
    <property type="entry name" value="Haloacid_Dehalogenase"/>
    <property type="match status" value="1"/>
</dbReference>
<accession>A0A0R2CGJ8</accession>
<organism evidence="1 2">
    <name type="scientific">Liquorilactobacillus cacaonum DSM 21116</name>
    <dbReference type="NCBI Taxonomy" id="1423729"/>
    <lineage>
        <taxon>Bacteria</taxon>
        <taxon>Bacillati</taxon>
        <taxon>Bacillota</taxon>
        <taxon>Bacilli</taxon>
        <taxon>Lactobacillales</taxon>
        <taxon>Lactobacillaceae</taxon>
        <taxon>Liquorilactobacillus</taxon>
    </lineage>
</organism>
<name>A0A0R2CGJ8_9LACO</name>
<dbReference type="Pfam" id="PF13419">
    <property type="entry name" value="HAD_2"/>
    <property type="match status" value="1"/>
</dbReference>
<dbReference type="AlphaFoldDB" id="A0A0R2CGJ8"/>
<dbReference type="InterPro" id="IPR023198">
    <property type="entry name" value="PGP-like_dom2"/>
</dbReference>
<dbReference type="Proteomes" id="UP000051131">
    <property type="component" value="Unassembled WGS sequence"/>
</dbReference>
<dbReference type="InterPro" id="IPR041492">
    <property type="entry name" value="HAD_2"/>
</dbReference>
<sequence>MEEWTLTKKYQTILFDIDDTLLDFKATENQALERLFSEIDGINLNEHIKEDFRIFNQGLWKKLEQGKISREQLLGTRFADFFNNEFNLVVDNEKISRKYLTYLSKGHQEIEGARKLLTDLKNYGYDLYVVTNGIKRVQIPRLADSHFAQFFSQIFISEEVGFQKPNKNFFDFVFENIEGSKPQNSLIIGDSLTSDVLGGINAGIDTIWFNPKNNKNLVKYKASYTVNNLFEINNILID</sequence>